<comment type="caution">
    <text evidence="1">The sequence shown here is derived from an EMBL/GenBank/DDBJ whole genome shotgun (WGS) entry which is preliminary data.</text>
</comment>
<dbReference type="STRING" id="64571.A0A1Y2G9E9"/>
<dbReference type="Pfam" id="PF13668">
    <property type="entry name" value="Ferritin_2"/>
    <property type="match status" value="1"/>
</dbReference>
<gene>
    <name evidence="1" type="ORF">BCR41DRAFT_290450</name>
</gene>
<dbReference type="PANTHER" id="PTHR38705">
    <property type="entry name" value="PROTEIN RDS1"/>
    <property type="match status" value="1"/>
</dbReference>
<dbReference type="EMBL" id="MCFF01000085">
    <property type="protein sequence ID" value="ORY95128.1"/>
    <property type="molecule type" value="Genomic_DNA"/>
</dbReference>
<dbReference type="Proteomes" id="UP000193648">
    <property type="component" value="Unassembled WGS sequence"/>
</dbReference>
<protein>
    <submittedName>
        <fullName evidence="1">Ferritin-like domain-domain-containing protein</fullName>
    </submittedName>
</protein>
<feature type="non-terminal residue" evidence="1">
    <location>
        <position position="255"/>
    </location>
</feature>
<organism evidence="1 2">
    <name type="scientific">Lobosporangium transversale</name>
    <dbReference type="NCBI Taxonomy" id="64571"/>
    <lineage>
        <taxon>Eukaryota</taxon>
        <taxon>Fungi</taxon>
        <taxon>Fungi incertae sedis</taxon>
        <taxon>Mucoromycota</taxon>
        <taxon>Mortierellomycotina</taxon>
        <taxon>Mortierellomycetes</taxon>
        <taxon>Mortierellales</taxon>
        <taxon>Mortierellaceae</taxon>
        <taxon>Lobosporangium</taxon>
    </lineage>
</organism>
<name>A0A1Y2G9E9_9FUNG</name>
<dbReference type="InterPro" id="IPR009078">
    <property type="entry name" value="Ferritin-like_SF"/>
</dbReference>
<dbReference type="InParanoid" id="A0A1Y2G9E9"/>
<accession>A0A1Y2G9E9</accession>
<sequence>IMNTALTLENLQAEFYKQGLARFNDSAFTDAGFDVKVRNRLALISAEENAHVSYLTSAIQKQNGKPNPPCTYKFPLEDLTKFLATAQLLENAGTSAYLGTPANLLHLPSELQNAIAGVTTAEARQASYLNELWGQVGFPYPIDTALSLKQAITIVSTYIAECPYDIGIKPYPALTATVPENSYTVTTNYEGKDSQNSNSTYCQFLCGSKSAVSPRNNCTLPADAVGYTYVFVTSDDTPVNATSDNDNILAGPTLL</sequence>
<keyword evidence="2" id="KW-1185">Reference proteome</keyword>
<dbReference type="SUPFAM" id="SSF47240">
    <property type="entry name" value="Ferritin-like"/>
    <property type="match status" value="1"/>
</dbReference>
<dbReference type="RefSeq" id="XP_021875335.1">
    <property type="nucleotide sequence ID" value="XM_022020345.1"/>
</dbReference>
<dbReference type="GeneID" id="33562189"/>
<dbReference type="InterPro" id="IPR039254">
    <property type="entry name" value="Rds1"/>
</dbReference>
<reference evidence="1 2" key="1">
    <citation type="submission" date="2016-07" db="EMBL/GenBank/DDBJ databases">
        <title>Pervasive Adenine N6-methylation of Active Genes in Fungi.</title>
        <authorList>
            <consortium name="DOE Joint Genome Institute"/>
            <person name="Mondo S.J."/>
            <person name="Dannebaum R.O."/>
            <person name="Kuo R.C."/>
            <person name="Labutti K."/>
            <person name="Haridas S."/>
            <person name="Kuo A."/>
            <person name="Salamov A."/>
            <person name="Ahrendt S.R."/>
            <person name="Lipzen A."/>
            <person name="Sullivan W."/>
            <person name="Andreopoulos W.B."/>
            <person name="Clum A."/>
            <person name="Lindquist E."/>
            <person name="Daum C."/>
            <person name="Ramamoorthy G.K."/>
            <person name="Gryganskyi A."/>
            <person name="Culley D."/>
            <person name="Magnuson J.K."/>
            <person name="James T.Y."/>
            <person name="O'Malley M.A."/>
            <person name="Stajich J.E."/>
            <person name="Spatafora J.W."/>
            <person name="Visel A."/>
            <person name="Grigoriev I.V."/>
        </authorList>
    </citation>
    <scope>NUCLEOTIDE SEQUENCE [LARGE SCALE GENOMIC DNA]</scope>
    <source>
        <strain evidence="1 2">NRRL 3116</strain>
    </source>
</reference>
<dbReference type="PANTHER" id="PTHR38705:SF1">
    <property type="entry name" value="PROTEIN RDS1"/>
    <property type="match status" value="1"/>
</dbReference>
<evidence type="ECO:0000313" key="2">
    <source>
        <dbReference type="Proteomes" id="UP000193648"/>
    </source>
</evidence>
<dbReference type="AlphaFoldDB" id="A0A1Y2G9E9"/>
<dbReference type="OrthoDB" id="1001765at2759"/>
<feature type="non-terminal residue" evidence="1">
    <location>
        <position position="1"/>
    </location>
</feature>
<evidence type="ECO:0000313" key="1">
    <source>
        <dbReference type="EMBL" id="ORY95128.1"/>
    </source>
</evidence>
<proteinExistence type="predicted"/>